<sequence>MHGVRNMACAEGPAKGDYASLVQIAHEGELYVDWHLPQCHQRWASREQAEAQALGCSSVARFTDRRRIFPRQPDAAWQNVRTVHSSEGGHDGTSHAFTPFRSPHA</sequence>
<feature type="region of interest" description="Disordered" evidence="1">
    <location>
        <begin position="82"/>
        <end position="105"/>
    </location>
</feature>
<reference evidence="2 3" key="1">
    <citation type="submission" date="2020-08" db="EMBL/GenBank/DDBJ databases">
        <title>Genomic Encyclopedia of Type Strains, Phase IV (KMG-V): Genome sequencing to study the core and pangenomes of soil and plant-associated prokaryotes.</title>
        <authorList>
            <person name="Whitman W."/>
        </authorList>
    </citation>
    <scope>NUCLEOTIDE SEQUENCE [LARGE SCALE GENOMIC DNA]</scope>
    <source>
        <strain evidence="2 3">JPY162</strain>
    </source>
</reference>
<evidence type="ECO:0000256" key="1">
    <source>
        <dbReference type="SAM" id="MobiDB-lite"/>
    </source>
</evidence>
<accession>A0A7W8P8Y3</accession>
<dbReference type="EMBL" id="JACHDE010000023">
    <property type="protein sequence ID" value="MBB5404792.1"/>
    <property type="molecule type" value="Genomic_DNA"/>
</dbReference>
<comment type="caution">
    <text evidence="2">The sequence shown here is derived from an EMBL/GenBank/DDBJ whole genome shotgun (WGS) entry which is preliminary data.</text>
</comment>
<evidence type="ECO:0000313" key="2">
    <source>
        <dbReference type="EMBL" id="MBB5404792.1"/>
    </source>
</evidence>
<protein>
    <submittedName>
        <fullName evidence="2">Uncharacterized protein</fullName>
    </submittedName>
</protein>
<gene>
    <name evidence="2" type="ORF">HDG41_006888</name>
</gene>
<dbReference type="AlphaFoldDB" id="A0A7W8P8Y3"/>
<dbReference type="Proteomes" id="UP000592820">
    <property type="component" value="Unassembled WGS sequence"/>
</dbReference>
<organism evidence="2 3">
    <name type="scientific">Paraburkholderia youngii</name>
    <dbReference type="NCBI Taxonomy" id="2782701"/>
    <lineage>
        <taxon>Bacteria</taxon>
        <taxon>Pseudomonadati</taxon>
        <taxon>Pseudomonadota</taxon>
        <taxon>Betaproteobacteria</taxon>
        <taxon>Burkholderiales</taxon>
        <taxon>Burkholderiaceae</taxon>
        <taxon>Paraburkholderia</taxon>
    </lineage>
</organism>
<proteinExistence type="predicted"/>
<name>A0A7W8P8Y3_9BURK</name>
<evidence type="ECO:0000313" key="3">
    <source>
        <dbReference type="Proteomes" id="UP000592820"/>
    </source>
</evidence>